<name>A0A7Z0SDB5_9GAMM</name>
<dbReference type="Proteomes" id="UP000537890">
    <property type="component" value="Unassembled WGS sequence"/>
</dbReference>
<evidence type="ECO:0000313" key="1">
    <source>
        <dbReference type="EMBL" id="NYT47468.1"/>
    </source>
</evidence>
<dbReference type="AlphaFoldDB" id="A0A7Z0SDB5"/>
<gene>
    <name evidence="1" type="ORF">H0A75_07755</name>
</gene>
<comment type="caution">
    <text evidence="1">The sequence shown here is derived from an EMBL/GenBank/DDBJ whole genome shotgun (WGS) entry which is preliminary data.</text>
</comment>
<sequence length="134" mass="15382">MIPICQKLGTLMVIFIFPPSIKYSKTLQFRWQSFKFFDIINADAEGRRTLLRLFYDTALNLIAQNPGLATNYDPRERPWYKLAQRYDEPATTQPYLFHFLGKVGVTLTTRTAHAGIVVAADITLDQFPDFSSKS</sequence>
<proteinExistence type="predicted"/>
<organism evidence="1 2">
    <name type="scientific">Candidatus Methanofishera endochildressiae</name>
    <dbReference type="NCBI Taxonomy" id="2738884"/>
    <lineage>
        <taxon>Bacteria</taxon>
        <taxon>Pseudomonadati</taxon>
        <taxon>Pseudomonadota</taxon>
        <taxon>Gammaproteobacteria</taxon>
        <taxon>Candidatus Methanofishera</taxon>
    </lineage>
</organism>
<accession>A0A7Z0SDB5</accession>
<dbReference type="EMBL" id="JACCHS010000159">
    <property type="protein sequence ID" value="NYT47468.1"/>
    <property type="molecule type" value="Genomic_DNA"/>
</dbReference>
<dbReference type="SUPFAM" id="SSF103190">
    <property type="entry name" value="Sensory domain-like"/>
    <property type="match status" value="1"/>
</dbReference>
<reference evidence="1 2" key="1">
    <citation type="submission" date="2020-05" db="EMBL/GenBank/DDBJ databases">
        <title>Horizontal transmission and recombination maintain forever young bacterial symbiont genomes.</title>
        <authorList>
            <person name="Russell S.L."/>
            <person name="Pepper-Tunick E."/>
            <person name="Svedberg J."/>
            <person name="Byrne A."/>
            <person name="Ruelas Castillo J."/>
            <person name="Vollmers C."/>
            <person name="Beinart R.A."/>
            <person name="Corbett-Detig R."/>
        </authorList>
    </citation>
    <scope>NUCLEOTIDE SEQUENCE [LARGE SCALE GENOMIC DNA]</scope>
    <source>
        <strain evidence="1">4727-3</strain>
    </source>
</reference>
<dbReference type="InterPro" id="IPR029151">
    <property type="entry name" value="Sensor-like_sf"/>
</dbReference>
<protein>
    <submittedName>
        <fullName evidence="1">Uncharacterized protein</fullName>
    </submittedName>
</protein>
<dbReference type="Gene3D" id="3.30.450.20">
    <property type="entry name" value="PAS domain"/>
    <property type="match status" value="1"/>
</dbReference>
<evidence type="ECO:0000313" key="2">
    <source>
        <dbReference type="Proteomes" id="UP000537890"/>
    </source>
</evidence>